<comment type="similarity">
    <text evidence="1">Belongs to the metallo-beta-lactamase superfamily. Glyoxalase II family.</text>
</comment>
<dbReference type="PANTHER" id="PTHR23131:SF0">
    <property type="entry name" value="ENDORIBONUCLEASE LACTB2"/>
    <property type="match status" value="1"/>
</dbReference>
<keyword evidence="4" id="KW-0862">Zinc</keyword>
<dbReference type="Pfam" id="PF00753">
    <property type="entry name" value="Lactamase_B"/>
    <property type="match status" value="1"/>
</dbReference>
<evidence type="ECO:0000256" key="3">
    <source>
        <dbReference type="ARBA" id="ARBA00022801"/>
    </source>
</evidence>
<dbReference type="GO" id="GO:0003727">
    <property type="term" value="F:single-stranded RNA binding"/>
    <property type="evidence" value="ECO:0007669"/>
    <property type="project" value="TreeGrafter"/>
</dbReference>
<evidence type="ECO:0000256" key="4">
    <source>
        <dbReference type="ARBA" id="ARBA00022833"/>
    </source>
</evidence>
<dbReference type="SMART" id="SM00849">
    <property type="entry name" value="Lactamase_B"/>
    <property type="match status" value="1"/>
</dbReference>
<evidence type="ECO:0000313" key="8">
    <source>
        <dbReference type="Proteomes" id="UP001201812"/>
    </source>
</evidence>
<evidence type="ECO:0000256" key="1">
    <source>
        <dbReference type="ARBA" id="ARBA00006759"/>
    </source>
</evidence>
<dbReference type="Gene3D" id="3.60.15.10">
    <property type="entry name" value="Ribonuclease Z/Hydroxyacylglutathione hydrolase-like"/>
    <property type="match status" value="1"/>
</dbReference>
<dbReference type="InterPro" id="IPR041516">
    <property type="entry name" value="LACTB2_WH"/>
</dbReference>
<dbReference type="InterPro" id="IPR047921">
    <property type="entry name" value="LACTB2-like_MBL-fold"/>
</dbReference>
<keyword evidence="2" id="KW-0479">Metal-binding</keyword>
<dbReference type="Gene3D" id="1.10.10.10">
    <property type="entry name" value="Winged helix-like DNA-binding domain superfamily/Winged helix DNA-binding domain"/>
    <property type="match status" value="1"/>
</dbReference>
<dbReference type="InterPro" id="IPR001279">
    <property type="entry name" value="Metallo-B-lactamas"/>
</dbReference>
<accession>A0AAD4QVP3</accession>
<protein>
    <recommendedName>
        <fullName evidence="5">Beta-lactamase-like protein 2 homolog</fullName>
    </recommendedName>
</protein>
<organism evidence="7 8">
    <name type="scientific">Ditylenchus destructor</name>
    <dbReference type="NCBI Taxonomy" id="166010"/>
    <lineage>
        <taxon>Eukaryota</taxon>
        <taxon>Metazoa</taxon>
        <taxon>Ecdysozoa</taxon>
        <taxon>Nematoda</taxon>
        <taxon>Chromadorea</taxon>
        <taxon>Rhabditida</taxon>
        <taxon>Tylenchina</taxon>
        <taxon>Tylenchomorpha</taxon>
        <taxon>Sphaerularioidea</taxon>
        <taxon>Anguinidae</taxon>
        <taxon>Anguininae</taxon>
        <taxon>Ditylenchus</taxon>
    </lineage>
</organism>
<dbReference type="Proteomes" id="UP001201812">
    <property type="component" value="Unassembled WGS sequence"/>
</dbReference>
<dbReference type="InterPro" id="IPR036388">
    <property type="entry name" value="WH-like_DNA-bd_sf"/>
</dbReference>
<sequence>MSSWRVMRESFDYFLAGGAYAFTKFLRLNKMPPNLTPLQDVEQLSPLVCRVLGQNPGSYTLQGTNTYLVGSGNKKVLIDTGEPNVLKYVEKLTDALTNSEISCIIATHHHADHVGGIAEVLRICADVKTPVYKIRRTDGTKDVDAEQYTFIEDGHEVSVEGATLRVIHTPGHTCDHISLLLKEENALFSGDCVLGEGTTVFEDLHSYMNSLAVLRQLNSSRIYPGHGPVIESPSEKLDEYIAHRNQREEQIMEYLKGVDSASPMAITNAIYKDIPLDVKLGAVGNVKHHLSKLVKDGMVIEIGGGNYQALSKPGSSNF</sequence>
<evidence type="ECO:0000256" key="2">
    <source>
        <dbReference type="ARBA" id="ARBA00022723"/>
    </source>
</evidence>
<dbReference type="GO" id="GO:0016787">
    <property type="term" value="F:hydrolase activity"/>
    <property type="evidence" value="ECO:0007669"/>
    <property type="project" value="UniProtKB-KW"/>
</dbReference>
<dbReference type="GO" id="GO:0004521">
    <property type="term" value="F:RNA endonuclease activity"/>
    <property type="evidence" value="ECO:0007669"/>
    <property type="project" value="TreeGrafter"/>
</dbReference>
<evidence type="ECO:0000256" key="5">
    <source>
        <dbReference type="ARBA" id="ARBA00069358"/>
    </source>
</evidence>
<feature type="domain" description="Metallo-beta-lactamase" evidence="6">
    <location>
        <begin position="63"/>
        <end position="226"/>
    </location>
</feature>
<dbReference type="InterPro" id="IPR036866">
    <property type="entry name" value="RibonucZ/Hydroxyglut_hydro"/>
</dbReference>
<dbReference type="GO" id="GO:0046872">
    <property type="term" value="F:metal ion binding"/>
    <property type="evidence" value="ECO:0007669"/>
    <property type="project" value="UniProtKB-KW"/>
</dbReference>
<comment type="caution">
    <text evidence="7">The sequence shown here is derived from an EMBL/GenBank/DDBJ whole genome shotgun (WGS) entry which is preliminary data.</text>
</comment>
<dbReference type="InterPro" id="IPR050662">
    <property type="entry name" value="Sec-metab_biosynth-thioest"/>
</dbReference>
<evidence type="ECO:0000313" key="7">
    <source>
        <dbReference type="EMBL" id="KAI1704261.1"/>
    </source>
</evidence>
<keyword evidence="8" id="KW-1185">Reference proteome</keyword>
<proteinExistence type="inferred from homology"/>
<dbReference type="CDD" id="cd07722">
    <property type="entry name" value="LACTB2-like_MBL-fold"/>
    <property type="match status" value="1"/>
</dbReference>
<dbReference type="AlphaFoldDB" id="A0AAD4QVP3"/>
<dbReference type="Pfam" id="PF17778">
    <property type="entry name" value="WHD_BLACT"/>
    <property type="match status" value="1"/>
</dbReference>
<dbReference type="EMBL" id="JAKKPZ010000070">
    <property type="protein sequence ID" value="KAI1704261.1"/>
    <property type="molecule type" value="Genomic_DNA"/>
</dbReference>
<evidence type="ECO:0000259" key="6">
    <source>
        <dbReference type="SMART" id="SM00849"/>
    </source>
</evidence>
<name>A0AAD4QVP3_9BILA</name>
<reference evidence="7" key="1">
    <citation type="submission" date="2022-01" db="EMBL/GenBank/DDBJ databases">
        <title>Genome Sequence Resource for Two Populations of Ditylenchus destructor, the Migratory Endoparasitic Phytonematode.</title>
        <authorList>
            <person name="Zhang H."/>
            <person name="Lin R."/>
            <person name="Xie B."/>
        </authorList>
    </citation>
    <scope>NUCLEOTIDE SEQUENCE</scope>
    <source>
        <strain evidence="7">BazhouSP</strain>
    </source>
</reference>
<dbReference type="SUPFAM" id="SSF56281">
    <property type="entry name" value="Metallo-hydrolase/oxidoreductase"/>
    <property type="match status" value="1"/>
</dbReference>
<keyword evidence="3" id="KW-0378">Hydrolase</keyword>
<gene>
    <name evidence="7" type="ORF">DdX_14383</name>
</gene>
<dbReference type="FunFam" id="3.60.15.10:FF:000017">
    <property type="entry name" value="Lactamase beta 2"/>
    <property type="match status" value="1"/>
</dbReference>
<dbReference type="PANTHER" id="PTHR23131">
    <property type="entry name" value="ENDORIBONUCLEASE LACTB2"/>
    <property type="match status" value="1"/>
</dbReference>
<dbReference type="GO" id="GO:0005759">
    <property type="term" value="C:mitochondrial matrix"/>
    <property type="evidence" value="ECO:0007669"/>
    <property type="project" value="TreeGrafter"/>
</dbReference>